<gene>
    <name evidence="5" type="ORF">HYG82_14535</name>
</gene>
<dbReference type="InterPro" id="IPR019734">
    <property type="entry name" value="TPR_rpt"/>
</dbReference>
<feature type="repeat" description="TPR" evidence="3">
    <location>
        <begin position="100"/>
        <end position="133"/>
    </location>
</feature>
<dbReference type="PANTHER" id="PTHR44858:SF1">
    <property type="entry name" value="UDP-N-ACETYLGLUCOSAMINE--PEPTIDE N-ACETYLGLUCOSAMINYLTRANSFERASE SPINDLY-RELATED"/>
    <property type="match status" value="1"/>
</dbReference>
<dbReference type="GeneID" id="56034532"/>
<feature type="compositionally biased region" description="Basic and acidic residues" evidence="4">
    <location>
        <begin position="295"/>
        <end position="305"/>
    </location>
</feature>
<feature type="compositionally biased region" description="Basic and acidic residues" evidence="4">
    <location>
        <begin position="1"/>
        <end position="14"/>
    </location>
</feature>
<keyword evidence="2 3" id="KW-0802">TPR repeat</keyword>
<organism evidence="5 6">
    <name type="scientific">Natrinema halophilum</name>
    <dbReference type="NCBI Taxonomy" id="1699371"/>
    <lineage>
        <taxon>Archaea</taxon>
        <taxon>Methanobacteriati</taxon>
        <taxon>Methanobacteriota</taxon>
        <taxon>Stenosarchaea group</taxon>
        <taxon>Halobacteria</taxon>
        <taxon>Halobacteriales</taxon>
        <taxon>Natrialbaceae</taxon>
        <taxon>Natrinema</taxon>
    </lineage>
</organism>
<dbReference type="KEGG" id="haly:HYG82_14535"/>
<evidence type="ECO:0000256" key="1">
    <source>
        <dbReference type="ARBA" id="ARBA00022737"/>
    </source>
</evidence>
<feature type="compositionally biased region" description="Basic and acidic residues" evidence="4">
    <location>
        <begin position="233"/>
        <end position="249"/>
    </location>
</feature>
<dbReference type="Pfam" id="PF13432">
    <property type="entry name" value="TPR_16"/>
    <property type="match status" value="1"/>
</dbReference>
<evidence type="ECO:0000256" key="3">
    <source>
        <dbReference type="PROSITE-ProRule" id="PRU00339"/>
    </source>
</evidence>
<protein>
    <submittedName>
        <fullName evidence="5">Tetratricopeptide repeat protein</fullName>
    </submittedName>
</protein>
<dbReference type="PROSITE" id="PS50005">
    <property type="entry name" value="TPR"/>
    <property type="match status" value="2"/>
</dbReference>
<feature type="region of interest" description="Disordered" evidence="4">
    <location>
        <begin position="233"/>
        <end position="305"/>
    </location>
</feature>
<evidence type="ECO:0000313" key="6">
    <source>
        <dbReference type="Proteomes" id="UP000509241"/>
    </source>
</evidence>
<proteinExistence type="predicted"/>
<dbReference type="SUPFAM" id="SSF48452">
    <property type="entry name" value="TPR-like"/>
    <property type="match status" value="1"/>
</dbReference>
<evidence type="ECO:0000256" key="4">
    <source>
        <dbReference type="SAM" id="MobiDB-lite"/>
    </source>
</evidence>
<feature type="repeat" description="TPR" evidence="3">
    <location>
        <begin position="63"/>
        <end position="96"/>
    </location>
</feature>
<dbReference type="InterPro" id="IPR050498">
    <property type="entry name" value="Ycf3"/>
</dbReference>
<evidence type="ECO:0000313" key="5">
    <source>
        <dbReference type="EMBL" id="QLG49984.1"/>
    </source>
</evidence>
<dbReference type="AlphaFoldDB" id="A0A7D5KT03"/>
<dbReference type="EMBL" id="CP058601">
    <property type="protein sequence ID" value="QLG49984.1"/>
    <property type="molecule type" value="Genomic_DNA"/>
</dbReference>
<feature type="region of interest" description="Disordered" evidence="4">
    <location>
        <begin position="1"/>
        <end position="40"/>
    </location>
</feature>
<dbReference type="PANTHER" id="PTHR44858">
    <property type="entry name" value="TETRATRICOPEPTIDE REPEAT PROTEIN 6"/>
    <property type="match status" value="1"/>
</dbReference>
<sequence length="305" mass="34340">MTDRDDERDHRFSEGEGFGDPYEQFDLDPPELGVDPSKVDPVDSRIVTDTLDAHNIDQGDVDATELLDVGLNYMQINRYEQATDAFERTARFAENERLEQEAWVNKGVAHAELEEYDEAIGAHREALQIDDESEHAATAETNLAYALWEFGETAQALEHAERAIEIDERFAEGWFNRAFFLSERGLAEEALHCIDNAIRLGLRNAKVLEEKAEILEELGEYDQAEEIAEEANGMREQAEQQMMQDREELYSQEPGAAGADAGVGTGPRGTERRSPPEGQDDLGLDDLGIADSSSEDDRDREWELE</sequence>
<reference evidence="5 6" key="1">
    <citation type="submission" date="2020-07" db="EMBL/GenBank/DDBJ databases">
        <authorList>
            <person name="Cui H."/>
        </authorList>
    </citation>
    <scope>NUCLEOTIDE SEQUENCE [LARGE SCALE GENOMIC DNA]</scope>
    <source>
        <strain evidence="5 6">YPL8</strain>
    </source>
</reference>
<dbReference type="InterPro" id="IPR011990">
    <property type="entry name" value="TPR-like_helical_dom_sf"/>
</dbReference>
<keyword evidence="1" id="KW-0677">Repeat</keyword>
<dbReference type="Pfam" id="PF13424">
    <property type="entry name" value="TPR_12"/>
    <property type="match status" value="1"/>
</dbReference>
<dbReference type="Proteomes" id="UP000509241">
    <property type="component" value="Chromosome"/>
</dbReference>
<dbReference type="Gene3D" id="1.25.40.10">
    <property type="entry name" value="Tetratricopeptide repeat domain"/>
    <property type="match status" value="2"/>
</dbReference>
<name>A0A7D5KT03_9EURY</name>
<dbReference type="RefSeq" id="WP_179262055.1">
    <property type="nucleotide sequence ID" value="NZ_CP058601.1"/>
</dbReference>
<accession>A0A7D5KT03</accession>
<evidence type="ECO:0000256" key="2">
    <source>
        <dbReference type="ARBA" id="ARBA00022803"/>
    </source>
</evidence>
<dbReference type="OrthoDB" id="115601at2157"/>
<dbReference type="SMART" id="SM00028">
    <property type="entry name" value="TPR"/>
    <property type="match status" value="5"/>
</dbReference>
<keyword evidence="6" id="KW-1185">Reference proteome</keyword>